<organism evidence="10 11">
    <name type="scientific">Halovulum marinum</name>
    <dbReference type="NCBI Taxonomy" id="2662447"/>
    <lineage>
        <taxon>Bacteria</taxon>
        <taxon>Pseudomonadati</taxon>
        <taxon>Pseudomonadota</taxon>
        <taxon>Alphaproteobacteria</taxon>
        <taxon>Rhodobacterales</taxon>
        <taxon>Paracoccaceae</taxon>
        <taxon>Halovulum</taxon>
    </lineage>
</organism>
<evidence type="ECO:0000256" key="5">
    <source>
        <dbReference type="ARBA" id="ARBA00022692"/>
    </source>
</evidence>
<dbReference type="AlphaFoldDB" id="A0A6L5YWU7"/>
<dbReference type="GO" id="GO:0005886">
    <property type="term" value="C:plasma membrane"/>
    <property type="evidence" value="ECO:0007669"/>
    <property type="project" value="UniProtKB-SubCell"/>
</dbReference>
<comment type="subcellular location">
    <subcellularLocation>
        <location evidence="1">Cell membrane</location>
        <topology evidence="1">Multi-pass membrane protein</topology>
    </subcellularLocation>
</comment>
<feature type="transmembrane region" description="Helical" evidence="8">
    <location>
        <begin position="88"/>
        <end position="106"/>
    </location>
</feature>
<feature type="transmembrane region" description="Helical" evidence="8">
    <location>
        <begin position="148"/>
        <end position="169"/>
    </location>
</feature>
<dbReference type="GO" id="GO:0022857">
    <property type="term" value="F:transmembrane transporter activity"/>
    <property type="evidence" value="ECO:0007669"/>
    <property type="project" value="InterPro"/>
</dbReference>
<comment type="similarity">
    <text evidence="2">Belongs to the major facilitator superfamily.</text>
</comment>
<gene>
    <name evidence="10" type="ORF">GE300_02315</name>
</gene>
<dbReference type="Proteomes" id="UP000474957">
    <property type="component" value="Unassembled WGS sequence"/>
</dbReference>
<dbReference type="InterPro" id="IPR036259">
    <property type="entry name" value="MFS_trans_sf"/>
</dbReference>
<sequence length="405" mass="41619">MSYPNSPVPAGMRMQPAHAAHMRSVVVGVIGFLTLVDLFAAQAILPSLLTRYQVSRAAIGFAVNASTIGMAVSCLAVALVSRHINRRTGIWVSLALLAVPTSLLAVAPDLASFTALRLTQGVFMAAAFTLTMAYLAEHCSAEDTARALAAYITGVVASNLVGRFVAAAVADMYGLSASFYLFAMLNLSGAALVLVSLDRMAVMASPGAPRSPLAAWGQHLGSPALRAAFGIGFLILFAFIGIFTYVNFELSGPRLGVGQMMLGVVYLVFLPSMLTTPLAGRTAVRVGTRRAVWAGLAVAAAGLPLIVSASLWAVLGGMVLVGVGTFFAQAVATGFVGRAASSDRAAASGLYLASYYLGGIAGAAVLGQVYDRLGWTACVAAVGVSLLAAALLAVRMQLTEAAQPG</sequence>
<dbReference type="EMBL" id="WIND01000001">
    <property type="protein sequence ID" value="MSU88450.1"/>
    <property type="molecule type" value="Genomic_DNA"/>
</dbReference>
<dbReference type="CDD" id="cd17324">
    <property type="entry name" value="MFS_NepI_like"/>
    <property type="match status" value="1"/>
</dbReference>
<dbReference type="InterPro" id="IPR020846">
    <property type="entry name" value="MFS_dom"/>
</dbReference>
<evidence type="ECO:0000313" key="11">
    <source>
        <dbReference type="Proteomes" id="UP000474957"/>
    </source>
</evidence>
<name>A0A6L5YWU7_9RHOB</name>
<keyword evidence="4" id="KW-1003">Cell membrane</keyword>
<keyword evidence="3" id="KW-0813">Transport</keyword>
<comment type="caution">
    <text evidence="10">The sequence shown here is derived from an EMBL/GenBank/DDBJ whole genome shotgun (WGS) entry which is preliminary data.</text>
</comment>
<evidence type="ECO:0000256" key="3">
    <source>
        <dbReference type="ARBA" id="ARBA00022448"/>
    </source>
</evidence>
<dbReference type="SUPFAM" id="SSF103473">
    <property type="entry name" value="MFS general substrate transporter"/>
    <property type="match status" value="1"/>
</dbReference>
<evidence type="ECO:0000256" key="1">
    <source>
        <dbReference type="ARBA" id="ARBA00004651"/>
    </source>
</evidence>
<keyword evidence="7 8" id="KW-0472">Membrane</keyword>
<evidence type="ECO:0000256" key="7">
    <source>
        <dbReference type="ARBA" id="ARBA00023136"/>
    </source>
</evidence>
<dbReference type="InterPro" id="IPR011701">
    <property type="entry name" value="MFS"/>
</dbReference>
<evidence type="ECO:0000259" key="9">
    <source>
        <dbReference type="PROSITE" id="PS50850"/>
    </source>
</evidence>
<evidence type="ECO:0000256" key="2">
    <source>
        <dbReference type="ARBA" id="ARBA00008335"/>
    </source>
</evidence>
<evidence type="ECO:0000313" key="10">
    <source>
        <dbReference type="EMBL" id="MSU88450.1"/>
    </source>
</evidence>
<feature type="transmembrane region" description="Helical" evidence="8">
    <location>
        <begin position="227"/>
        <end position="248"/>
    </location>
</feature>
<feature type="transmembrane region" description="Helical" evidence="8">
    <location>
        <begin position="118"/>
        <end position="136"/>
    </location>
</feature>
<evidence type="ECO:0000256" key="4">
    <source>
        <dbReference type="ARBA" id="ARBA00022475"/>
    </source>
</evidence>
<dbReference type="PANTHER" id="PTHR43271:SF2">
    <property type="entry name" value="BLL2771 PROTEIN"/>
    <property type="match status" value="1"/>
</dbReference>
<feature type="transmembrane region" description="Helical" evidence="8">
    <location>
        <begin position="260"/>
        <end position="279"/>
    </location>
</feature>
<dbReference type="Gene3D" id="1.20.1250.20">
    <property type="entry name" value="MFS general substrate transporter like domains"/>
    <property type="match status" value="1"/>
</dbReference>
<feature type="transmembrane region" description="Helical" evidence="8">
    <location>
        <begin position="349"/>
        <end position="367"/>
    </location>
</feature>
<proteinExistence type="inferred from homology"/>
<evidence type="ECO:0000256" key="6">
    <source>
        <dbReference type="ARBA" id="ARBA00022989"/>
    </source>
</evidence>
<feature type="transmembrane region" description="Helical" evidence="8">
    <location>
        <begin position="175"/>
        <end position="197"/>
    </location>
</feature>
<feature type="transmembrane region" description="Helical" evidence="8">
    <location>
        <begin position="21"/>
        <end position="45"/>
    </location>
</feature>
<feature type="domain" description="Major facilitator superfamily (MFS) profile" evidence="9">
    <location>
        <begin position="23"/>
        <end position="400"/>
    </location>
</feature>
<dbReference type="PANTHER" id="PTHR43271">
    <property type="entry name" value="BLL2771 PROTEIN"/>
    <property type="match status" value="1"/>
</dbReference>
<dbReference type="PROSITE" id="PS50850">
    <property type="entry name" value="MFS"/>
    <property type="match status" value="1"/>
</dbReference>
<dbReference type="Pfam" id="PF07690">
    <property type="entry name" value="MFS_1"/>
    <property type="match status" value="1"/>
</dbReference>
<feature type="transmembrane region" description="Helical" evidence="8">
    <location>
        <begin position="57"/>
        <end position="81"/>
    </location>
</feature>
<feature type="transmembrane region" description="Helical" evidence="8">
    <location>
        <begin position="373"/>
        <end position="394"/>
    </location>
</feature>
<protein>
    <submittedName>
        <fullName evidence="10">MFS transporter</fullName>
    </submittedName>
</protein>
<dbReference type="RefSeq" id="WP_154444504.1">
    <property type="nucleotide sequence ID" value="NZ_WIND01000001.1"/>
</dbReference>
<reference evidence="10 11" key="1">
    <citation type="submission" date="2019-10" db="EMBL/GenBank/DDBJ databases">
        <title>Cognatihalovulum marinum gen. nov. sp. nov., a new member of the family Rhodobacteraceae isolated from deep seawater of the Northwest Indian Ocean.</title>
        <authorList>
            <person name="Ruan C."/>
            <person name="Wang J."/>
            <person name="Zheng X."/>
            <person name="Song L."/>
            <person name="Zhu Y."/>
            <person name="Huang Y."/>
            <person name="Lu Z."/>
            <person name="Du W."/>
            <person name="Huang L."/>
            <person name="Dai X."/>
        </authorList>
    </citation>
    <scope>NUCLEOTIDE SEQUENCE [LARGE SCALE GENOMIC DNA]</scope>
    <source>
        <strain evidence="10 11">2CG4</strain>
    </source>
</reference>
<keyword evidence="5 8" id="KW-0812">Transmembrane</keyword>
<keyword evidence="11" id="KW-1185">Reference proteome</keyword>
<evidence type="ECO:0000256" key="8">
    <source>
        <dbReference type="SAM" id="Phobius"/>
    </source>
</evidence>
<accession>A0A6L5YWU7</accession>
<keyword evidence="6 8" id="KW-1133">Transmembrane helix</keyword>
<feature type="transmembrane region" description="Helical" evidence="8">
    <location>
        <begin position="318"/>
        <end position="337"/>
    </location>
</feature>
<feature type="transmembrane region" description="Helical" evidence="8">
    <location>
        <begin position="291"/>
        <end position="312"/>
    </location>
</feature>